<dbReference type="EMBL" id="AWGA01000011">
    <property type="protein sequence ID" value="TEA28030.1"/>
    <property type="molecule type" value="Genomic_DNA"/>
</dbReference>
<dbReference type="RefSeq" id="WP_024495328.1">
    <property type="nucleotide sequence ID" value="NZ_AWGA01000011.1"/>
</dbReference>
<feature type="domain" description="GmrSD restriction endonucleases N-terminal" evidence="1">
    <location>
        <begin position="26"/>
        <end position="155"/>
    </location>
</feature>
<comment type="caution">
    <text evidence="2">The sequence shown here is derived from an EMBL/GenBank/DDBJ whole genome shotgun (WGS) entry which is preliminary data.</text>
</comment>
<proteinExistence type="predicted"/>
<dbReference type="PANTHER" id="PTHR39639:SF1">
    <property type="entry name" value="DUF262 DOMAIN-CONTAINING PROTEIN"/>
    <property type="match status" value="1"/>
</dbReference>
<protein>
    <submittedName>
        <fullName evidence="2">DUF262 domain-containing protein</fullName>
    </submittedName>
</protein>
<dbReference type="Pfam" id="PF03235">
    <property type="entry name" value="GmrSD_N"/>
    <property type="match status" value="1"/>
</dbReference>
<reference evidence="2 3" key="1">
    <citation type="journal article" date="2014" name="Appl. Environ. Microbiol.">
        <title>Genomic features of a bumble bee symbiont reflect its host environment.</title>
        <authorList>
            <person name="Martinson V.G."/>
            <person name="Magoc T."/>
            <person name="Koch H."/>
            <person name="Salzberg S.L."/>
            <person name="Moran N.A."/>
        </authorList>
    </citation>
    <scope>NUCLEOTIDE SEQUENCE [LARGE SCALE GENOMIC DNA]</scope>
    <source>
        <strain evidence="2 3">Bimp</strain>
    </source>
</reference>
<dbReference type="AlphaFoldDB" id="A0AB94IEU2"/>
<gene>
    <name evidence="2" type="ORF">O970_00990</name>
</gene>
<evidence type="ECO:0000259" key="1">
    <source>
        <dbReference type="Pfam" id="PF03235"/>
    </source>
</evidence>
<dbReference type="PANTHER" id="PTHR39639">
    <property type="entry name" value="CHROMOSOME 16, WHOLE GENOME SHOTGUN SEQUENCE"/>
    <property type="match status" value="1"/>
</dbReference>
<dbReference type="InterPro" id="IPR004919">
    <property type="entry name" value="GmrSD_N"/>
</dbReference>
<keyword evidence="3" id="KW-1185">Reference proteome</keyword>
<evidence type="ECO:0000313" key="3">
    <source>
        <dbReference type="Proteomes" id="UP000506160"/>
    </source>
</evidence>
<accession>A0AB94IEU2</accession>
<organism evidence="2 3">
    <name type="scientific">Candidatus Schmidhempelia bombi str. Bimp</name>
    <dbReference type="NCBI Taxonomy" id="1387197"/>
    <lineage>
        <taxon>Bacteria</taxon>
        <taxon>Pseudomonadati</taxon>
        <taxon>Pseudomonadota</taxon>
        <taxon>Gammaproteobacteria</taxon>
        <taxon>Orbales</taxon>
        <taxon>Orbaceae</taxon>
        <taxon>Candidatus Schmidhempelia</taxon>
    </lineage>
</organism>
<sequence>MNSLQYKVRSVSLLNYINEVMADRYILDAYFQRNLVWRDVHNRDFIETILLGFPFPQIFISKGKIDVEKMATISCIVDGQQRTNAILKFIRNEFAVKNKYFNELSPDEKNDFFKYEIALIELDLENDDPKVKDIFQRINRTSNSLTTIEKLASEYSTSEFLLVARLLCSSIDINRKLIDDEGGEYSDFKEDPNIPESFYTWANTKKVKAFQRLINNKKIYTAMDIQRKVHLMHVLNLMSTYLYSFFNRNERSFLALEELNVNFDKKDELVNKFEETANIILKIKLDNFWFRKANIFSLIIALATTNLNGIVVEKLEENLNNFALKPNDEYKLAATEAVNNKKERLLRHNEIIRLINNSR</sequence>
<dbReference type="Proteomes" id="UP000506160">
    <property type="component" value="Unassembled WGS sequence"/>
</dbReference>
<evidence type="ECO:0000313" key="2">
    <source>
        <dbReference type="EMBL" id="TEA28030.1"/>
    </source>
</evidence>
<name>A0AB94IEU2_9GAMM</name>